<dbReference type="FunFam" id="3.90.1430.10:FF:000002">
    <property type="entry name" value="Elongation factor like GTPase 1"/>
    <property type="match status" value="1"/>
</dbReference>
<dbReference type="CDD" id="cd04096">
    <property type="entry name" value="eEF2_snRNP_like_C"/>
    <property type="match status" value="1"/>
</dbReference>
<comment type="subcellular location">
    <subcellularLocation>
        <location evidence="1">Cytoplasm</location>
    </subcellularLocation>
</comment>
<keyword evidence="6" id="KW-0342">GTP-binding</keyword>
<keyword evidence="5" id="KW-0378">Hydrolase</keyword>
<keyword evidence="3" id="KW-0690">Ribosome biogenesis</keyword>
<organism evidence="12 13">
    <name type="scientific">Malassezia pachydermatis</name>
    <dbReference type="NCBI Taxonomy" id="77020"/>
    <lineage>
        <taxon>Eukaryota</taxon>
        <taxon>Fungi</taxon>
        <taxon>Dikarya</taxon>
        <taxon>Basidiomycota</taxon>
        <taxon>Ustilaginomycotina</taxon>
        <taxon>Malasseziomycetes</taxon>
        <taxon>Malasseziales</taxon>
        <taxon>Malasseziaceae</taxon>
        <taxon>Malassezia</taxon>
    </lineage>
</organism>
<dbReference type="GO" id="GO:0003924">
    <property type="term" value="F:GTPase activity"/>
    <property type="evidence" value="ECO:0007669"/>
    <property type="project" value="InterPro"/>
</dbReference>
<dbReference type="PANTHER" id="PTHR42908">
    <property type="entry name" value="TRANSLATION ELONGATION FACTOR-RELATED"/>
    <property type="match status" value="1"/>
</dbReference>
<dbReference type="GO" id="GO:0005829">
    <property type="term" value="C:cytosol"/>
    <property type="evidence" value="ECO:0007669"/>
    <property type="project" value="TreeGrafter"/>
</dbReference>
<keyword evidence="12" id="KW-0648">Protein biosynthesis</keyword>
<dbReference type="SUPFAM" id="SSF52540">
    <property type="entry name" value="P-loop containing nucleoside triphosphate hydrolases"/>
    <property type="match status" value="1"/>
</dbReference>
<keyword evidence="2" id="KW-0963">Cytoplasm</keyword>
<dbReference type="Pfam" id="PF14492">
    <property type="entry name" value="EFG_III"/>
    <property type="match status" value="1"/>
</dbReference>
<dbReference type="Gene3D" id="3.90.1430.10">
    <property type="entry name" value="Yeast translation eEF2 (G' domain)"/>
    <property type="match status" value="1"/>
</dbReference>
<protein>
    <recommendedName>
        <fullName evidence="8">Ribosome assembly protein 1</fullName>
    </recommendedName>
    <alternativeName>
        <fullName evidence="9">Elongation factor-like 1</fullName>
    </alternativeName>
</protein>
<dbReference type="CDD" id="cd16261">
    <property type="entry name" value="EF2_snRNP_III"/>
    <property type="match status" value="1"/>
</dbReference>
<dbReference type="InterPro" id="IPR005225">
    <property type="entry name" value="Small_GTP-bd"/>
</dbReference>
<accession>A0A0N0RSL0</accession>
<evidence type="ECO:0000313" key="13">
    <source>
        <dbReference type="Proteomes" id="UP000037751"/>
    </source>
</evidence>
<evidence type="ECO:0000256" key="6">
    <source>
        <dbReference type="ARBA" id="ARBA00023134"/>
    </source>
</evidence>
<evidence type="ECO:0000256" key="10">
    <source>
        <dbReference type="SAM" id="MobiDB-lite"/>
    </source>
</evidence>
<evidence type="ECO:0000256" key="7">
    <source>
        <dbReference type="ARBA" id="ARBA00048548"/>
    </source>
</evidence>
<dbReference type="SMART" id="SM00838">
    <property type="entry name" value="EFG_C"/>
    <property type="match status" value="1"/>
</dbReference>
<dbReference type="GO" id="GO:0042256">
    <property type="term" value="P:cytosolic ribosome assembly"/>
    <property type="evidence" value="ECO:0007669"/>
    <property type="project" value="TreeGrafter"/>
</dbReference>
<evidence type="ECO:0000259" key="11">
    <source>
        <dbReference type="PROSITE" id="PS51722"/>
    </source>
</evidence>
<gene>
    <name evidence="12" type="ORF">Malapachy_2640</name>
</gene>
<dbReference type="SUPFAM" id="SSF54211">
    <property type="entry name" value="Ribosomal protein S5 domain 2-like"/>
    <property type="match status" value="1"/>
</dbReference>
<feature type="region of interest" description="Disordered" evidence="10">
    <location>
        <begin position="731"/>
        <end position="766"/>
    </location>
</feature>
<dbReference type="VEuPathDB" id="FungiDB:Malapachy_2640"/>
<dbReference type="SUPFAM" id="SSF50447">
    <property type="entry name" value="Translation proteins"/>
    <property type="match status" value="1"/>
</dbReference>
<evidence type="ECO:0000256" key="2">
    <source>
        <dbReference type="ARBA" id="ARBA00022490"/>
    </source>
</evidence>
<evidence type="ECO:0000256" key="8">
    <source>
        <dbReference type="ARBA" id="ARBA00068031"/>
    </source>
</evidence>
<dbReference type="PANTHER" id="PTHR42908:SF3">
    <property type="entry name" value="ELONGATION FACTOR-LIKE GTPASE 1"/>
    <property type="match status" value="1"/>
</dbReference>
<dbReference type="InterPro" id="IPR000640">
    <property type="entry name" value="EFG_V-like"/>
</dbReference>
<dbReference type="PROSITE" id="PS51722">
    <property type="entry name" value="G_TR_2"/>
    <property type="match status" value="1"/>
</dbReference>
<evidence type="ECO:0000313" key="12">
    <source>
        <dbReference type="EMBL" id="KOS15729.1"/>
    </source>
</evidence>
<reference evidence="12 13" key="1">
    <citation type="submission" date="2015-07" db="EMBL/GenBank/DDBJ databases">
        <title>Draft Genome Sequence of Malassezia furfur CBS1878 and Malassezia pachydermatis CBS1879.</title>
        <authorList>
            <person name="Triana S."/>
            <person name="Ohm R."/>
            <person name="Gonzalez A."/>
            <person name="DeCock H."/>
            <person name="Restrepo S."/>
            <person name="Celis A."/>
        </authorList>
    </citation>
    <scope>NUCLEOTIDE SEQUENCE [LARGE SCALE GENOMIC DNA]</scope>
    <source>
        <strain evidence="12 13">CBS 1879</strain>
    </source>
</reference>
<proteinExistence type="predicted"/>
<dbReference type="Pfam" id="PF25118">
    <property type="entry name" value="EFL1"/>
    <property type="match status" value="1"/>
</dbReference>
<dbReference type="SUPFAM" id="SSF54980">
    <property type="entry name" value="EF-G C-terminal domain-like"/>
    <property type="match status" value="2"/>
</dbReference>
<dbReference type="Pfam" id="PF00009">
    <property type="entry name" value="GTP_EFTU"/>
    <property type="match status" value="1"/>
</dbReference>
<evidence type="ECO:0000256" key="9">
    <source>
        <dbReference type="ARBA" id="ARBA00081809"/>
    </source>
</evidence>
<dbReference type="InterPro" id="IPR027417">
    <property type="entry name" value="P-loop_NTPase"/>
</dbReference>
<feature type="domain" description="Tr-type G" evidence="11">
    <location>
        <begin position="10"/>
        <end position="269"/>
    </location>
</feature>
<comment type="catalytic activity">
    <reaction evidence="7">
        <text>GTP + H2O = GDP + phosphate + H(+)</text>
        <dbReference type="Rhea" id="RHEA:19669"/>
        <dbReference type="ChEBI" id="CHEBI:15377"/>
        <dbReference type="ChEBI" id="CHEBI:15378"/>
        <dbReference type="ChEBI" id="CHEBI:37565"/>
        <dbReference type="ChEBI" id="CHEBI:43474"/>
        <dbReference type="ChEBI" id="CHEBI:58189"/>
    </reaction>
</comment>
<dbReference type="OrthoDB" id="364892at2759"/>
<dbReference type="FunFam" id="3.40.50.300:FF:000746">
    <property type="entry name" value="Ribosome assembly protein 1"/>
    <property type="match status" value="1"/>
</dbReference>
<dbReference type="AlphaFoldDB" id="A0A0N0RSL0"/>
<sequence>MSPVKAFASQNIRNCTLIGHVDHGKSSYADSLLAANGIISSRSAGQIRYLDSREDEQERGITMESSAVSLTFKLRKIQEDGSVEGIEDYTLNLIDTPGHVDFSSEVSTAARLCDGALVIVDVVEGVCTQTVSVLRQAWLDGLRTILVINKMDRLITELKLTPNEAHHHLLQLVEQVNAVIGGFYAAERMEQDQKWHEEQERLREERRAQGQSDADSDLPEYEEHEDAHLYFDPARGNVIFASAIDHWAFRLERFSTLYAKKLGIKEQNIRQFLWGHYYLDPKSKRVLTQKQHDKEKRNLKPMFVQFVLDNIWSVYQNTVEERQQEMIDKIIAALNLTIHPRDLRAKDASTLMQAIMSQWLPLSACTFAAIVRSLPAPAEAQKVRVPRMIRPEVGFFASDAELAPHNDVERDLFESRTGTDATAVAYVSKMFAVRKDDMPENKRVQLTAEEMRERGRVTRETMAATGAEAVEESSEDTSSDPEETILGFSRLYSGSIAVGDRLWAVLPKYDTNQPPTHPANAPFVRETQIQALYMMMGRDLVAVQRVPAGNVFAIRGLDGIVLRNGTLMHPPSDAPLDHVVNLAGVQRNTTPIVRVALEPRNAADMPRLVEGLQLLNQADPCVEVLVQDNGEHVILTAGELHLERCLKDLRERFAQCAIQPSPPLVPFRETCVKDANMAPPKQAGAPRGTIQGTALNGAVTFTVRAMPLPKAVVDFLVVNIPTMRRLLRRGRRMGEDDDDGGNDNANDDLRAAQGREENSEDEDEVKARRVPVRLFWEELEKVLQAAGPEWSSLAPQICAFGPKHVGPNMLVDVHQILRRSLKQRTQQEDLAASMTEVSLDEARLDRELCDAIEAGFQLATQAGPMCSEPMQGLAFLVQDVQVDDAALSDVRGKLSQLASTLISSTREACRQGLLDWSPRLMLAMYACDIQAAPDVQGKVHAVLARRRGRVVSEEMKEGTLFFTIGALLPVVESFGFADEIRKRTSGAASPQLVFAGFRMYDQDPFWVPRTEEELEDLGEKGDRENIAKRYMDMVRKRKGLKTDKRLVVSAEKQKTMKSV</sequence>
<dbReference type="InterPro" id="IPR035647">
    <property type="entry name" value="EFG_III/V"/>
</dbReference>
<dbReference type="CDD" id="cd01681">
    <property type="entry name" value="aeEF2_snRNP_like_IV"/>
    <property type="match status" value="1"/>
</dbReference>
<dbReference type="Proteomes" id="UP000037751">
    <property type="component" value="Unassembled WGS sequence"/>
</dbReference>
<dbReference type="Gene3D" id="2.40.30.10">
    <property type="entry name" value="Translation factors"/>
    <property type="match status" value="1"/>
</dbReference>
<dbReference type="PRINTS" id="PR00315">
    <property type="entry name" value="ELONGATNFCT"/>
</dbReference>
<evidence type="ECO:0000256" key="5">
    <source>
        <dbReference type="ARBA" id="ARBA00022801"/>
    </source>
</evidence>
<feature type="region of interest" description="Disordered" evidence="10">
    <location>
        <begin position="195"/>
        <end position="219"/>
    </location>
</feature>
<dbReference type="STRING" id="77020.A0A0N0RSL0"/>
<keyword evidence="13" id="KW-1185">Reference proteome</keyword>
<feature type="compositionally biased region" description="Basic and acidic residues" evidence="10">
    <location>
        <begin position="747"/>
        <end position="757"/>
    </location>
</feature>
<dbReference type="GO" id="GO:0003746">
    <property type="term" value="F:translation elongation factor activity"/>
    <property type="evidence" value="ECO:0007669"/>
    <property type="project" value="UniProtKB-KW"/>
</dbReference>
<dbReference type="NCBIfam" id="TIGR00231">
    <property type="entry name" value="small_GTP"/>
    <property type="match status" value="1"/>
</dbReference>
<dbReference type="CDD" id="cd01885">
    <property type="entry name" value="EF2"/>
    <property type="match status" value="1"/>
</dbReference>
<dbReference type="FunFam" id="3.30.70.870:FF:000002">
    <property type="entry name" value="Translation elongation factor 2"/>
    <property type="match status" value="1"/>
</dbReference>
<dbReference type="GO" id="GO:0043022">
    <property type="term" value="F:ribosome binding"/>
    <property type="evidence" value="ECO:0007669"/>
    <property type="project" value="TreeGrafter"/>
</dbReference>
<dbReference type="Gene3D" id="3.30.230.10">
    <property type="match status" value="1"/>
</dbReference>
<evidence type="ECO:0000256" key="3">
    <source>
        <dbReference type="ARBA" id="ARBA00022517"/>
    </source>
</evidence>
<dbReference type="RefSeq" id="XP_017993361.1">
    <property type="nucleotide sequence ID" value="XM_018137128.1"/>
</dbReference>
<dbReference type="FunFam" id="3.30.70.240:FF:000006">
    <property type="entry name" value="Elongation factor like GTPase 1"/>
    <property type="match status" value="1"/>
</dbReference>
<name>A0A0N0RSL0_9BASI</name>
<dbReference type="GeneID" id="28729003"/>
<comment type="caution">
    <text evidence="12">The sequence shown here is derived from an EMBL/GenBank/DDBJ whole genome shotgun (WGS) entry which is preliminary data.</text>
</comment>
<dbReference type="InterPro" id="IPR014721">
    <property type="entry name" value="Ribsml_uS5_D2-typ_fold_subgr"/>
</dbReference>
<dbReference type="EMBL" id="LGAV01000002">
    <property type="protein sequence ID" value="KOS15729.1"/>
    <property type="molecule type" value="Genomic_DNA"/>
</dbReference>
<dbReference type="Pfam" id="PF00679">
    <property type="entry name" value="EFG_C"/>
    <property type="match status" value="1"/>
</dbReference>
<dbReference type="GO" id="GO:1990904">
    <property type="term" value="C:ribonucleoprotein complex"/>
    <property type="evidence" value="ECO:0007669"/>
    <property type="project" value="TreeGrafter"/>
</dbReference>
<dbReference type="InterPro" id="IPR020568">
    <property type="entry name" value="Ribosomal_Su5_D2-typ_SF"/>
</dbReference>
<dbReference type="Gene3D" id="3.40.50.300">
    <property type="entry name" value="P-loop containing nucleotide triphosphate hydrolases"/>
    <property type="match status" value="1"/>
</dbReference>
<dbReference type="InterPro" id="IPR056752">
    <property type="entry name" value="EFL1"/>
</dbReference>
<evidence type="ECO:0000256" key="4">
    <source>
        <dbReference type="ARBA" id="ARBA00022741"/>
    </source>
</evidence>
<dbReference type="InterPro" id="IPR009000">
    <property type="entry name" value="Transl_B-barrel_sf"/>
</dbReference>
<feature type="compositionally biased region" description="Basic and acidic residues" evidence="10">
    <location>
        <begin position="195"/>
        <end position="208"/>
    </location>
</feature>
<keyword evidence="4" id="KW-0547">Nucleotide-binding</keyword>
<dbReference type="CDD" id="cd16268">
    <property type="entry name" value="EF2_II"/>
    <property type="match status" value="1"/>
</dbReference>
<dbReference type="InterPro" id="IPR041095">
    <property type="entry name" value="EFG_II"/>
</dbReference>
<dbReference type="GO" id="GO:0005525">
    <property type="term" value="F:GTP binding"/>
    <property type="evidence" value="ECO:0007669"/>
    <property type="project" value="UniProtKB-KW"/>
</dbReference>
<dbReference type="InterPro" id="IPR000795">
    <property type="entry name" value="T_Tr_GTP-bd_dom"/>
</dbReference>
<evidence type="ECO:0000256" key="1">
    <source>
        <dbReference type="ARBA" id="ARBA00004496"/>
    </source>
</evidence>
<keyword evidence="12" id="KW-0251">Elongation factor</keyword>
<dbReference type="Gene3D" id="3.30.70.870">
    <property type="entry name" value="Elongation Factor G (Translational Gtpase), domain 3"/>
    <property type="match status" value="1"/>
</dbReference>
<dbReference type="Gene3D" id="3.30.70.240">
    <property type="match status" value="1"/>
</dbReference>